<dbReference type="SUPFAM" id="SSF53271">
    <property type="entry name" value="PRTase-like"/>
    <property type="match status" value="1"/>
</dbReference>
<sequence length="285" mass="33678">MSSVKSLTYLLELDKIFEEKNWKEKENYKNVLEALSNFSNIIFEKDEEYDLFLELLREFHWISLNDYYNSCKKLLTDVINDLDSKNKNIYIFPIITKNQNSKVKSGYLIAYLIKSLISSIDNTHNFNFEDLNNFVDIRNIKFKKNDLLLLVDDFIGTGETLENCIQDIKSTNKNIGDKFKILTIAIKKDTYLRLSKKYNIYKNLEILKGISDYNIGNDINKKKLIMKNIENRIFSSIIDYSLGFKESESLITLLRAPDNTFPIFWKNYKKTINLKPPFPRNYEKI</sequence>
<protein>
    <recommendedName>
        <fullName evidence="1">PRTase-CE domain-containing protein</fullName>
    </recommendedName>
</protein>
<keyword evidence="3" id="KW-1185">Reference proteome</keyword>
<dbReference type="EMBL" id="JAZGZP010000010">
    <property type="protein sequence ID" value="MFK7000864.1"/>
    <property type="molecule type" value="Genomic_DNA"/>
</dbReference>
<dbReference type="RefSeq" id="WP_088398593.1">
    <property type="nucleotide sequence ID" value="NZ_JAZGZP010000010.1"/>
</dbReference>
<evidence type="ECO:0000313" key="2">
    <source>
        <dbReference type="EMBL" id="MFK7000864.1"/>
    </source>
</evidence>
<proteinExistence type="predicted"/>
<dbReference type="InterPro" id="IPR029057">
    <property type="entry name" value="PRTase-like"/>
</dbReference>
<feature type="domain" description="PRTase-CE" evidence="1">
    <location>
        <begin position="43"/>
        <end position="280"/>
    </location>
</feature>
<reference evidence="2 3" key="1">
    <citation type="submission" date="2024-02" db="EMBL/GenBank/DDBJ databases">
        <title>Comparative Genomic Analysis of Flavobacterium Species Causing Columnaris Disease of Freshwater Fish in Thailand: Insights into Virulence and Resistance Mechanisms.</title>
        <authorList>
            <person name="Nguyen D."/>
            <person name="Chokmangmeepisarn P."/>
            <person name="Khianchaikhan K."/>
            <person name="Morishita M."/>
            <person name="Bunnoy A."/>
            <person name="Rodkhum C."/>
        </authorList>
    </citation>
    <scope>NUCLEOTIDE SEQUENCE [LARGE SCALE GENOMIC DNA]</scope>
    <source>
        <strain evidence="2 3">CNRT2201</strain>
    </source>
</reference>
<dbReference type="Proteomes" id="UP001621706">
    <property type="component" value="Unassembled WGS sequence"/>
</dbReference>
<name>A0ABW8P8I7_9FLAO</name>
<evidence type="ECO:0000259" key="1">
    <source>
        <dbReference type="Pfam" id="PF24390"/>
    </source>
</evidence>
<comment type="caution">
    <text evidence="2">The sequence shown here is derived from an EMBL/GenBank/DDBJ whole genome shotgun (WGS) entry which is preliminary data.</text>
</comment>
<accession>A0ABW8P8I7</accession>
<evidence type="ECO:0000313" key="3">
    <source>
        <dbReference type="Proteomes" id="UP001621706"/>
    </source>
</evidence>
<dbReference type="Pfam" id="PF24390">
    <property type="entry name" value="PRTase-CE"/>
    <property type="match status" value="1"/>
</dbReference>
<gene>
    <name evidence="2" type="ORF">V3I07_08140</name>
</gene>
<organism evidence="2 3">
    <name type="scientific">Flavobacterium oreochromis</name>
    <dbReference type="NCBI Taxonomy" id="2906078"/>
    <lineage>
        <taxon>Bacteria</taxon>
        <taxon>Pseudomonadati</taxon>
        <taxon>Bacteroidota</taxon>
        <taxon>Flavobacteriia</taxon>
        <taxon>Flavobacteriales</taxon>
        <taxon>Flavobacteriaceae</taxon>
        <taxon>Flavobacterium</taxon>
    </lineage>
</organism>
<dbReference type="InterPro" id="IPR056920">
    <property type="entry name" value="PRTase-CE"/>
</dbReference>